<dbReference type="InterPro" id="IPR008972">
    <property type="entry name" value="Cupredoxin"/>
</dbReference>
<accession>A0A1G9KY09</accession>
<dbReference type="EMBL" id="FNEE01000044">
    <property type="protein sequence ID" value="SDL54486.1"/>
    <property type="molecule type" value="Genomic_DNA"/>
</dbReference>
<dbReference type="InterPro" id="IPR011707">
    <property type="entry name" value="Cu-oxidase-like_N"/>
</dbReference>
<dbReference type="InterPro" id="IPR045087">
    <property type="entry name" value="Cu-oxidase_fam"/>
</dbReference>
<name>A0A1G9KY09_9HYPH</name>
<dbReference type="RefSeq" id="WP_236473615.1">
    <property type="nucleotide sequence ID" value="NZ_CP183375.1"/>
</dbReference>
<reference evidence="3" key="1">
    <citation type="submission" date="2016-10" db="EMBL/GenBank/DDBJ databases">
        <authorList>
            <person name="Varghese N."/>
            <person name="Submissions S."/>
        </authorList>
    </citation>
    <scope>NUCLEOTIDE SEQUENCE [LARGE SCALE GENOMIC DNA]</scope>
    <source>
        <strain evidence="3">CGMCC 1.11022</strain>
    </source>
</reference>
<dbReference type="SUPFAM" id="SSF49503">
    <property type="entry name" value="Cupredoxins"/>
    <property type="match status" value="1"/>
</dbReference>
<dbReference type="Gene3D" id="2.60.40.420">
    <property type="entry name" value="Cupredoxins - blue copper proteins"/>
    <property type="match status" value="1"/>
</dbReference>
<dbReference type="AlphaFoldDB" id="A0A1G9KY09"/>
<keyword evidence="3" id="KW-1185">Reference proteome</keyword>
<organism evidence="2 3">
    <name type="scientific">Mesorhizobium muleiense</name>
    <dbReference type="NCBI Taxonomy" id="1004279"/>
    <lineage>
        <taxon>Bacteria</taxon>
        <taxon>Pseudomonadati</taxon>
        <taxon>Pseudomonadota</taxon>
        <taxon>Alphaproteobacteria</taxon>
        <taxon>Hyphomicrobiales</taxon>
        <taxon>Phyllobacteriaceae</taxon>
        <taxon>Mesorhizobium</taxon>
    </lineage>
</organism>
<dbReference type="GO" id="GO:0005507">
    <property type="term" value="F:copper ion binding"/>
    <property type="evidence" value="ECO:0007669"/>
    <property type="project" value="InterPro"/>
</dbReference>
<feature type="domain" description="Plastocyanin-like" evidence="1">
    <location>
        <begin position="2"/>
        <end position="81"/>
    </location>
</feature>
<sequence length="95" mass="10919">MRVEVENGLAEKTTVHWHRVRVPHAMDGVPHLTQKPIGAGERFVYEFDAVDVGICWYHPHQRSFEQVGRGLYGPLIIEEPKAVRADREVTWMLGD</sequence>
<dbReference type="Proteomes" id="UP000198894">
    <property type="component" value="Unassembled WGS sequence"/>
</dbReference>
<dbReference type="PANTHER" id="PTHR11709">
    <property type="entry name" value="MULTI-COPPER OXIDASE"/>
    <property type="match status" value="1"/>
</dbReference>
<protein>
    <submittedName>
        <fullName evidence="2">Multicopper oxidase</fullName>
    </submittedName>
</protein>
<dbReference type="Pfam" id="PF07732">
    <property type="entry name" value="Cu-oxidase_3"/>
    <property type="match status" value="1"/>
</dbReference>
<evidence type="ECO:0000313" key="3">
    <source>
        <dbReference type="Proteomes" id="UP000198894"/>
    </source>
</evidence>
<gene>
    <name evidence="2" type="ORF">SAMN05428953_1445</name>
</gene>
<evidence type="ECO:0000259" key="1">
    <source>
        <dbReference type="Pfam" id="PF07732"/>
    </source>
</evidence>
<dbReference type="GO" id="GO:0016491">
    <property type="term" value="F:oxidoreductase activity"/>
    <property type="evidence" value="ECO:0007669"/>
    <property type="project" value="TreeGrafter"/>
</dbReference>
<evidence type="ECO:0000313" key="2">
    <source>
        <dbReference type="EMBL" id="SDL54486.1"/>
    </source>
</evidence>
<proteinExistence type="predicted"/>